<comment type="catalytic activity">
    <reaction evidence="8">
        <text>L-seryl-[protein] + ATP = O-phospho-L-seryl-[protein] + ADP + H(+)</text>
        <dbReference type="Rhea" id="RHEA:17989"/>
        <dbReference type="Rhea" id="RHEA-COMP:9863"/>
        <dbReference type="Rhea" id="RHEA-COMP:11604"/>
        <dbReference type="ChEBI" id="CHEBI:15378"/>
        <dbReference type="ChEBI" id="CHEBI:29999"/>
        <dbReference type="ChEBI" id="CHEBI:30616"/>
        <dbReference type="ChEBI" id="CHEBI:83421"/>
        <dbReference type="ChEBI" id="CHEBI:456216"/>
        <dbReference type="EC" id="2.7.11.1"/>
    </reaction>
</comment>
<dbReference type="SUPFAM" id="SSF56112">
    <property type="entry name" value="Protein kinase-like (PK-like)"/>
    <property type="match status" value="1"/>
</dbReference>
<feature type="compositionally biased region" description="Basic and acidic residues" evidence="9">
    <location>
        <begin position="323"/>
        <end position="341"/>
    </location>
</feature>
<evidence type="ECO:0000256" key="8">
    <source>
        <dbReference type="ARBA" id="ARBA00048679"/>
    </source>
</evidence>
<evidence type="ECO:0000256" key="3">
    <source>
        <dbReference type="ARBA" id="ARBA00022679"/>
    </source>
</evidence>
<dbReference type="PROSITE" id="PS50011">
    <property type="entry name" value="PROTEIN_KINASE_DOM"/>
    <property type="match status" value="1"/>
</dbReference>
<dbReference type="PROSITE" id="PS00108">
    <property type="entry name" value="PROTEIN_KINASE_ST"/>
    <property type="match status" value="1"/>
</dbReference>
<keyword evidence="3" id="KW-0808">Transferase</keyword>
<feature type="domain" description="Protein kinase" evidence="11">
    <location>
        <begin position="16"/>
        <end position="280"/>
    </location>
</feature>
<proteinExistence type="predicted"/>
<dbReference type="RefSeq" id="WP_344413831.1">
    <property type="nucleotide sequence ID" value="NZ_BAAAQK010000004.1"/>
</dbReference>
<protein>
    <recommendedName>
        <fullName evidence="1">non-specific serine/threonine protein kinase</fullName>
        <ecNumber evidence="1">2.7.11.1</ecNumber>
    </recommendedName>
</protein>
<dbReference type="PROSITE" id="PS51178">
    <property type="entry name" value="PASTA"/>
    <property type="match status" value="3"/>
</dbReference>
<dbReference type="EC" id="2.7.11.1" evidence="1"/>
<dbReference type="PANTHER" id="PTHR43289">
    <property type="entry name" value="MITOGEN-ACTIVATED PROTEIN KINASE KINASE KINASE 20-RELATED"/>
    <property type="match status" value="1"/>
</dbReference>
<keyword evidence="10" id="KW-1133">Transmembrane helix</keyword>
<feature type="region of interest" description="Disordered" evidence="9">
    <location>
        <begin position="611"/>
        <end position="637"/>
    </location>
</feature>
<dbReference type="InterPro" id="IPR005543">
    <property type="entry name" value="PASTA_dom"/>
</dbReference>
<feature type="domain" description="PASTA" evidence="12">
    <location>
        <begin position="437"/>
        <end position="499"/>
    </location>
</feature>
<evidence type="ECO:0000256" key="7">
    <source>
        <dbReference type="ARBA" id="ARBA00047899"/>
    </source>
</evidence>
<evidence type="ECO:0000256" key="5">
    <source>
        <dbReference type="ARBA" id="ARBA00022777"/>
    </source>
</evidence>
<dbReference type="Pfam" id="PF03793">
    <property type="entry name" value="PASTA"/>
    <property type="match status" value="3"/>
</dbReference>
<keyword evidence="5" id="KW-0418">Kinase</keyword>
<feature type="domain" description="PASTA" evidence="12">
    <location>
        <begin position="572"/>
        <end position="637"/>
    </location>
</feature>
<evidence type="ECO:0000256" key="4">
    <source>
        <dbReference type="ARBA" id="ARBA00022741"/>
    </source>
</evidence>
<keyword evidence="14" id="KW-1185">Reference proteome</keyword>
<feature type="compositionally biased region" description="Basic and acidic residues" evidence="9">
    <location>
        <begin position="614"/>
        <end position="628"/>
    </location>
</feature>
<evidence type="ECO:0000256" key="9">
    <source>
        <dbReference type="SAM" id="MobiDB-lite"/>
    </source>
</evidence>
<keyword evidence="6" id="KW-0067">ATP-binding</keyword>
<dbReference type="NCBIfam" id="NF033483">
    <property type="entry name" value="PknB_PASTA_kin"/>
    <property type="match status" value="1"/>
</dbReference>
<dbReference type="EMBL" id="BAAAQK010000004">
    <property type="protein sequence ID" value="GAA1837264.1"/>
    <property type="molecule type" value="Genomic_DNA"/>
</dbReference>
<keyword evidence="10" id="KW-0812">Transmembrane</keyword>
<dbReference type="InterPro" id="IPR008271">
    <property type="entry name" value="Ser/Thr_kinase_AS"/>
</dbReference>
<dbReference type="InterPro" id="IPR000719">
    <property type="entry name" value="Prot_kinase_dom"/>
</dbReference>
<evidence type="ECO:0000256" key="1">
    <source>
        <dbReference type="ARBA" id="ARBA00012513"/>
    </source>
</evidence>
<evidence type="ECO:0000256" key="6">
    <source>
        <dbReference type="ARBA" id="ARBA00022840"/>
    </source>
</evidence>
<organism evidence="13 14">
    <name type="scientific">Pseudonocardia ailaonensis</name>
    <dbReference type="NCBI Taxonomy" id="367279"/>
    <lineage>
        <taxon>Bacteria</taxon>
        <taxon>Bacillati</taxon>
        <taxon>Actinomycetota</taxon>
        <taxon>Actinomycetes</taxon>
        <taxon>Pseudonocardiales</taxon>
        <taxon>Pseudonocardiaceae</taxon>
        <taxon>Pseudonocardia</taxon>
    </lineage>
</organism>
<feature type="compositionally biased region" description="Low complexity" evidence="9">
    <location>
        <begin position="361"/>
        <end position="392"/>
    </location>
</feature>
<dbReference type="Pfam" id="PF00069">
    <property type="entry name" value="Pkinase"/>
    <property type="match status" value="1"/>
</dbReference>
<dbReference type="SMART" id="SM00220">
    <property type="entry name" value="S_TKc"/>
    <property type="match status" value="1"/>
</dbReference>
<sequence>MNAPPGTAGALLDARYLLGPVLARGGMSTVHRGLDTRLDRPVAIKIMEPRMAADPVFRTRFEREALSAARIDHPHVVDVHDRGRCTTPAGEQTLFLVMELVEGGTLRDVLRRRGSLGVPASVAVLEPVLDGLAQAHRLGMVHRDVKPENVLISDEGAVKVADFGLVASAAQAGVSHAGMILGTMAYLSPEQVATGQADSRSDVYAAGILLYEMLVGAPPYVGDNALSVAYRHVNDDVPAPSDIASEVPPELDALVRRATSRDPSRRPVDAAAFLAEVRALSTELAIPRVLVPVPPPPPVDQQETVPASPVPLAAIPEGPRGTRTYDRADEDLTARVGEGRGGEGPVGEGRAARRRREAGRSRSGQSRSGQSRSGQSRSGQSRSGQSRSGRSGTADPPDHRIARRRSRRVFAAWIAVLLILGLAVGASAWWFGSGRWTSMPSVIGLDRSAAERMLADADLTYKVTEERHDDVAADKVAAADPAPSARLLRGSAVTLTVSTGRPVVPAIAAGTAVDAAQQTLRAAQLAPVTSNSAQEYSTSVPQGAVVRTDPPAGAALPIGGTVTLVLSRGTPPPPQVTVPSVVGERLDDAQADLAAAGLKADVRSSFPFGRRNGRVIDQEPSAGEKVDRGTTVSLDTF</sequence>
<dbReference type="CDD" id="cd06577">
    <property type="entry name" value="PASTA_pknB"/>
    <property type="match status" value="2"/>
</dbReference>
<dbReference type="Gene3D" id="1.10.510.10">
    <property type="entry name" value="Transferase(Phosphotransferase) domain 1"/>
    <property type="match status" value="1"/>
</dbReference>
<gene>
    <name evidence="13" type="ORF">GCM10009836_14870</name>
</gene>
<dbReference type="Proteomes" id="UP001500449">
    <property type="component" value="Unassembled WGS sequence"/>
</dbReference>
<comment type="catalytic activity">
    <reaction evidence="7">
        <text>L-threonyl-[protein] + ATP = O-phospho-L-threonyl-[protein] + ADP + H(+)</text>
        <dbReference type="Rhea" id="RHEA:46608"/>
        <dbReference type="Rhea" id="RHEA-COMP:11060"/>
        <dbReference type="Rhea" id="RHEA-COMP:11605"/>
        <dbReference type="ChEBI" id="CHEBI:15378"/>
        <dbReference type="ChEBI" id="CHEBI:30013"/>
        <dbReference type="ChEBI" id="CHEBI:30616"/>
        <dbReference type="ChEBI" id="CHEBI:61977"/>
        <dbReference type="ChEBI" id="CHEBI:456216"/>
        <dbReference type="EC" id="2.7.11.1"/>
    </reaction>
</comment>
<keyword evidence="10" id="KW-0472">Membrane</keyword>
<keyword evidence="4" id="KW-0547">Nucleotide-binding</keyword>
<evidence type="ECO:0000256" key="2">
    <source>
        <dbReference type="ARBA" id="ARBA00022527"/>
    </source>
</evidence>
<dbReference type="SMART" id="SM00740">
    <property type="entry name" value="PASTA"/>
    <property type="match status" value="3"/>
</dbReference>
<feature type="region of interest" description="Disordered" evidence="9">
    <location>
        <begin position="295"/>
        <end position="401"/>
    </location>
</feature>
<evidence type="ECO:0000313" key="14">
    <source>
        <dbReference type="Proteomes" id="UP001500449"/>
    </source>
</evidence>
<name>A0ABN2MSI0_9PSEU</name>
<dbReference type="Gene3D" id="3.30.10.20">
    <property type="match status" value="3"/>
</dbReference>
<evidence type="ECO:0000259" key="11">
    <source>
        <dbReference type="PROSITE" id="PS50011"/>
    </source>
</evidence>
<evidence type="ECO:0000313" key="13">
    <source>
        <dbReference type="EMBL" id="GAA1837264.1"/>
    </source>
</evidence>
<dbReference type="CDD" id="cd14014">
    <property type="entry name" value="STKc_PknB_like"/>
    <property type="match status" value="1"/>
</dbReference>
<feature type="transmembrane region" description="Helical" evidence="10">
    <location>
        <begin position="409"/>
        <end position="431"/>
    </location>
</feature>
<keyword evidence="2" id="KW-0723">Serine/threonine-protein kinase</keyword>
<evidence type="ECO:0000259" key="12">
    <source>
        <dbReference type="PROSITE" id="PS51178"/>
    </source>
</evidence>
<evidence type="ECO:0000256" key="10">
    <source>
        <dbReference type="SAM" id="Phobius"/>
    </source>
</evidence>
<accession>A0ABN2MSI0</accession>
<dbReference type="Gene3D" id="3.30.200.20">
    <property type="entry name" value="Phosphorylase Kinase, domain 1"/>
    <property type="match status" value="1"/>
</dbReference>
<dbReference type="InterPro" id="IPR011009">
    <property type="entry name" value="Kinase-like_dom_sf"/>
</dbReference>
<comment type="caution">
    <text evidence="13">The sequence shown here is derived from an EMBL/GenBank/DDBJ whole genome shotgun (WGS) entry which is preliminary data.</text>
</comment>
<reference evidence="13 14" key="1">
    <citation type="journal article" date="2019" name="Int. J. Syst. Evol. Microbiol.">
        <title>The Global Catalogue of Microorganisms (GCM) 10K type strain sequencing project: providing services to taxonomists for standard genome sequencing and annotation.</title>
        <authorList>
            <consortium name="The Broad Institute Genomics Platform"/>
            <consortium name="The Broad Institute Genome Sequencing Center for Infectious Disease"/>
            <person name="Wu L."/>
            <person name="Ma J."/>
        </authorList>
    </citation>
    <scope>NUCLEOTIDE SEQUENCE [LARGE SCALE GENOMIC DNA]</scope>
    <source>
        <strain evidence="13 14">JCM 16009</strain>
    </source>
</reference>
<feature type="domain" description="PASTA" evidence="12">
    <location>
        <begin position="500"/>
        <end position="568"/>
    </location>
</feature>
<dbReference type="PANTHER" id="PTHR43289:SF34">
    <property type="entry name" value="SERINE_THREONINE-PROTEIN KINASE YBDM-RELATED"/>
    <property type="match status" value="1"/>
</dbReference>